<accession>A0A7G7MG24</accession>
<dbReference type="InterPro" id="IPR038332">
    <property type="entry name" value="PPE_sf"/>
</dbReference>
<feature type="compositionally biased region" description="Gly residues" evidence="1">
    <location>
        <begin position="294"/>
        <end position="304"/>
    </location>
</feature>
<feature type="compositionally biased region" description="Low complexity" evidence="1">
    <location>
        <begin position="339"/>
        <end position="370"/>
    </location>
</feature>
<keyword evidence="3" id="KW-1185">Reference proteome</keyword>
<dbReference type="Gene3D" id="1.20.1260.20">
    <property type="entry name" value="PPE superfamily"/>
    <property type="match status" value="1"/>
</dbReference>
<feature type="region of interest" description="Disordered" evidence="1">
    <location>
        <begin position="242"/>
        <end position="467"/>
    </location>
</feature>
<evidence type="ECO:0000313" key="2">
    <source>
        <dbReference type="EMBL" id="QNG51735.1"/>
    </source>
</evidence>
<feature type="compositionally biased region" description="Low complexity" evidence="1">
    <location>
        <begin position="428"/>
        <end position="439"/>
    </location>
</feature>
<feature type="compositionally biased region" description="Gly residues" evidence="1">
    <location>
        <begin position="190"/>
        <end position="202"/>
    </location>
</feature>
<proteinExistence type="predicted"/>
<evidence type="ECO:0000256" key="1">
    <source>
        <dbReference type="SAM" id="MobiDB-lite"/>
    </source>
</evidence>
<dbReference type="AlphaFoldDB" id="A0A7G7MG24"/>
<dbReference type="Proteomes" id="UP000515728">
    <property type="component" value="Chromosome"/>
</dbReference>
<reference evidence="2 3" key="1">
    <citation type="submission" date="2020-08" db="EMBL/GenBank/DDBJ databases">
        <authorList>
            <person name="Mo P."/>
        </authorList>
    </citation>
    <scope>NUCLEOTIDE SEQUENCE [LARGE SCALE GENOMIC DNA]</scope>
    <source>
        <strain evidence="2 3">CGMCC 4.1532</strain>
    </source>
</reference>
<evidence type="ECO:0008006" key="4">
    <source>
        <dbReference type="Google" id="ProtNLM"/>
    </source>
</evidence>
<dbReference type="RefSeq" id="WP_185718488.1">
    <property type="nucleotide sequence ID" value="NZ_CP060131.1"/>
</dbReference>
<feature type="compositionally biased region" description="Low complexity" evidence="1">
    <location>
        <begin position="446"/>
        <end position="467"/>
    </location>
</feature>
<feature type="compositionally biased region" description="Gly residues" evidence="1">
    <location>
        <begin position="242"/>
        <end position="282"/>
    </location>
</feature>
<protein>
    <recommendedName>
        <fullName evidence="4">PPE family protein</fullName>
    </recommendedName>
</protein>
<sequence>MTGPLTWQGLDHTALHEAVVNGGLGPAVSMDAEQQWRRMGKLITEIEGRLSAAVRESESEWTGAAADAARTGISPLGRWAVDAAQDAANTAEAVTAHAYGAATLRRQLRDNPPVPPETIMQALERNATYGPQGATPADLAVVQAEQARRDEAAAKAVADARVYENIGFESRRTLDFWSVPPTVTVEPAAGPGGGPSGAGGPVGPTVGAPAEVPVAATGRAGDAPGVGGAGGAGNVSSGGALLGGGAGPGGEAGQGGGTGRAGGNGPGGGAGPIAGTGPGGRAPGDAAGRPGTPGPGSLGRGPGTAGAAAGRAPAAAPTGRPPRAAGRGAGSGRERRRPAVAPACCRARSAGPPRHPAAAVPARVRGAARPSRGRAGRSPREHRSARRHRAGAACCSPPSRRRGRPGRPPGARGPGERPPGRGPRRRTGCTPRRPVQGAAGRDRSGGARPTSSTTPTRSSTGAGSSPP</sequence>
<dbReference type="EMBL" id="CP060131">
    <property type="protein sequence ID" value="QNG51735.1"/>
    <property type="molecule type" value="Genomic_DNA"/>
</dbReference>
<dbReference type="KEGG" id="ppel:H6H00_27135"/>
<organism evidence="2 3">
    <name type="scientific">Pseudonocardia petroleophila</name>
    <dbReference type="NCBI Taxonomy" id="37331"/>
    <lineage>
        <taxon>Bacteria</taxon>
        <taxon>Bacillati</taxon>
        <taxon>Actinomycetota</taxon>
        <taxon>Actinomycetes</taxon>
        <taxon>Pseudonocardiales</taxon>
        <taxon>Pseudonocardiaceae</taxon>
        <taxon>Pseudonocardia</taxon>
    </lineage>
</organism>
<name>A0A7G7MG24_9PSEU</name>
<feature type="region of interest" description="Disordered" evidence="1">
    <location>
        <begin position="185"/>
        <end position="209"/>
    </location>
</feature>
<evidence type="ECO:0000313" key="3">
    <source>
        <dbReference type="Proteomes" id="UP000515728"/>
    </source>
</evidence>
<gene>
    <name evidence="2" type="ORF">H6H00_27135</name>
</gene>
<feature type="compositionally biased region" description="Low complexity" evidence="1">
    <location>
        <begin position="305"/>
        <end position="326"/>
    </location>
</feature>
<dbReference type="SUPFAM" id="SSF140459">
    <property type="entry name" value="PE/PPE dimer-like"/>
    <property type="match status" value="1"/>
</dbReference>